<keyword evidence="2" id="KW-1133">Transmembrane helix</keyword>
<evidence type="ECO:0000256" key="1">
    <source>
        <dbReference type="SAM" id="Coils"/>
    </source>
</evidence>
<evidence type="ECO:0000313" key="4">
    <source>
        <dbReference type="Proteomes" id="UP000516064"/>
    </source>
</evidence>
<protein>
    <submittedName>
        <fullName evidence="3">Uncharacterized protein</fullName>
    </submittedName>
</protein>
<feature type="coiled-coil region" evidence="1">
    <location>
        <begin position="26"/>
        <end position="75"/>
    </location>
</feature>
<dbReference type="GeneID" id="63209301"/>
<sequence>MSIAPNPAFIQALQDAIRRDGSVPALREADAALRRYREALNDWQRTPGVWRQAEYMQHERKYDQLAADLNRLELNWSAALTRQKPYVPVYRRVTPTQLIVGGIVAAVVLTMFVLFIVQLATNPLR</sequence>
<reference evidence="3 4" key="1">
    <citation type="submission" date="2020-07" db="EMBL/GenBank/DDBJ databases">
        <title>Tightening bonds in Latin-America through phage discovery.</title>
        <authorList>
            <person name="Payaslian F.P."/>
            <person name="Gradaschi V."/>
            <person name="Rondon Salazar L."/>
            <person name="Dieterle M.E."/>
            <person name="Urdaniz E."/>
            <person name="Di Paola M."/>
            <person name="Pena Carcamo J."/>
            <person name="Zon F."/>
            <person name="Allievi M.C."/>
            <person name="Sosa E."/>
            <person name="Fernandez Do Porto D."/>
            <person name="Loessner M.J."/>
            <person name="Sanchez Rivas C."/>
            <person name="Raya R."/>
            <person name="Reyes A."/>
            <person name="Piuri M."/>
        </authorList>
    </citation>
    <scope>NUCLEOTIDE SEQUENCE [LARGE SCALE GENOMIC DNA]</scope>
</reference>
<dbReference type="Proteomes" id="UP000516064">
    <property type="component" value="Segment"/>
</dbReference>
<keyword evidence="2" id="KW-0812">Transmembrane</keyword>
<proteinExistence type="predicted"/>
<evidence type="ECO:0000313" key="3">
    <source>
        <dbReference type="EMBL" id="QNO01064.1"/>
    </source>
</evidence>
<keyword evidence="4" id="KW-1185">Reference proteome</keyword>
<keyword evidence="1" id="KW-0175">Coiled coil</keyword>
<dbReference type="RefSeq" id="YP_010012752.1">
    <property type="nucleotide sequence ID" value="NC_053506.1"/>
</dbReference>
<name>A0A7G9V458_9CAUD</name>
<evidence type="ECO:0000256" key="2">
    <source>
        <dbReference type="SAM" id="Phobius"/>
    </source>
</evidence>
<dbReference type="KEGG" id="vg:63209301"/>
<organism evidence="3 4">
    <name type="scientific">Mycobacterium phage CELFI</name>
    <dbReference type="NCBI Taxonomy" id="2769359"/>
    <lineage>
        <taxon>Viruses</taxon>
        <taxon>Duplodnaviria</taxon>
        <taxon>Heunggongvirae</taxon>
        <taxon>Uroviricota</taxon>
        <taxon>Caudoviricetes</taxon>
        <taxon>Vilmaviridae</taxon>
        <taxon>Lclasvirinae</taxon>
        <taxon>Faithunavirus</taxon>
        <taxon>Faithunavirus CELFI</taxon>
    </lineage>
</organism>
<dbReference type="EMBL" id="MT758688">
    <property type="protein sequence ID" value="QNO01064.1"/>
    <property type="molecule type" value="Genomic_DNA"/>
</dbReference>
<feature type="transmembrane region" description="Helical" evidence="2">
    <location>
        <begin position="98"/>
        <end position="120"/>
    </location>
</feature>
<keyword evidence="2" id="KW-0472">Membrane</keyword>
<accession>A0A7G9V458</accession>